<name>A0A5J9WL71_9POAL</name>
<dbReference type="Pfam" id="PF20241">
    <property type="entry name" value="DUF6598"/>
    <property type="match status" value="1"/>
</dbReference>
<dbReference type="Proteomes" id="UP000324897">
    <property type="component" value="Chromosome 6"/>
</dbReference>
<feature type="region of interest" description="Disordered" evidence="1">
    <location>
        <begin position="1"/>
        <end position="28"/>
    </location>
</feature>
<feature type="domain" description="DUF6598" evidence="2">
    <location>
        <begin position="102"/>
        <end position="274"/>
    </location>
</feature>
<organism evidence="3 4">
    <name type="scientific">Eragrostis curvula</name>
    <name type="common">weeping love grass</name>
    <dbReference type="NCBI Taxonomy" id="38414"/>
    <lineage>
        <taxon>Eukaryota</taxon>
        <taxon>Viridiplantae</taxon>
        <taxon>Streptophyta</taxon>
        <taxon>Embryophyta</taxon>
        <taxon>Tracheophyta</taxon>
        <taxon>Spermatophyta</taxon>
        <taxon>Magnoliopsida</taxon>
        <taxon>Liliopsida</taxon>
        <taxon>Poales</taxon>
        <taxon>Poaceae</taxon>
        <taxon>PACMAD clade</taxon>
        <taxon>Chloridoideae</taxon>
        <taxon>Eragrostideae</taxon>
        <taxon>Eragrostidinae</taxon>
        <taxon>Eragrostis</taxon>
    </lineage>
</organism>
<dbReference type="InterPro" id="IPR046533">
    <property type="entry name" value="DUF6598"/>
</dbReference>
<dbReference type="PANTHER" id="PTHR33065:SF193">
    <property type="entry name" value="DUF6598 DOMAIN-CONTAINING PROTEIN"/>
    <property type="match status" value="1"/>
</dbReference>
<dbReference type="EMBL" id="RWGY01000002">
    <property type="protein sequence ID" value="TVU48841.1"/>
    <property type="molecule type" value="Genomic_DNA"/>
</dbReference>
<accession>A0A5J9WL71</accession>
<dbReference type="OrthoDB" id="683624at2759"/>
<evidence type="ECO:0000313" key="4">
    <source>
        <dbReference type="Proteomes" id="UP000324897"/>
    </source>
</evidence>
<comment type="caution">
    <text evidence="3">The sequence shown here is derived from an EMBL/GenBank/DDBJ whole genome shotgun (WGS) entry which is preliminary data.</text>
</comment>
<feature type="non-terminal residue" evidence="3">
    <location>
        <position position="1"/>
    </location>
</feature>
<dbReference type="AlphaFoldDB" id="A0A5J9WL71"/>
<evidence type="ECO:0000313" key="3">
    <source>
        <dbReference type="EMBL" id="TVU48841.1"/>
    </source>
</evidence>
<dbReference type="Gramene" id="TVU48841">
    <property type="protein sequence ID" value="TVU48841"/>
    <property type="gene ID" value="EJB05_00120"/>
</dbReference>
<proteinExistence type="predicted"/>
<evidence type="ECO:0000256" key="1">
    <source>
        <dbReference type="SAM" id="MobiDB-lite"/>
    </source>
</evidence>
<feature type="compositionally biased region" description="Polar residues" evidence="1">
    <location>
        <begin position="7"/>
        <end position="16"/>
    </location>
</feature>
<dbReference type="PANTHER" id="PTHR33065">
    <property type="entry name" value="OS07G0486400 PROTEIN"/>
    <property type="match status" value="1"/>
</dbReference>
<sequence>MEKSRSKPLSSTSFTTECMEDDTRKKVTNEVTRQNPTAAGDGVTLVPLIYKNSTHRDGALYKNKLLSSDIFDVDFSDRTETRLEPMMFSDGCTLQFPLPMRQFFSLTLAECRHTSNGSIQLYGYIATRDDRDDWMLNYIFNRGKDDPVVVQPGSLIEMTGPKRGIAISYPVLVEYDVRIKNGGEQEDDDLQLIDGVFGCHNHRPGPPIKNRISGECGTVDMSLAYVEDAVEATIEVVISEVQGAFTLSLSSFIDVMDVFEEITLFHGAVDQSMGLGRYMDAFRLLLVDFDVNFLVVPVAFGDWRPSMLPQPILSILARDGRRRRAGRCC</sequence>
<reference evidence="3 4" key="1">
    <citation type="journal article" date="2019" name="Sci. Rep.">
        <title>A high-quality genome of Eragrostis curvula grass provides insights into Poaceae evolution and supports new strategies to enhance forage quality.</title>
        <authorList>
            <person name="Carballo J."/>
            <person name="Santos B.A.C.M."/>
            <person name="Zappacosta D."/>
            <person name="Garbus I."/>
            <person name="Selva J.P."/>
            <person name="Gallo C.A."/>
            <person name="Diaz A."/>
            <person name="Albertini E."/>
            <person name="Caccamo M."/>
            <person name="Echenique V."/>
        </authorList>
    </citation>
    <scope>NUCLEOTIDE SEQUENCE [LARGE SCALE GENOMIC DNA]</scope>
    <source>
        <strain evidence="4">cv. Victoria</strain>
        <tissue evidence="3">Leaf</tissue>
    </source>
</reference>
<gene>
    <name evidence="3" type="ORF">EJB05_00120</name>
</gene>
<keyword evidence="4" id="KW-1185">Reference proteome</keyword>
<protein>
    <recommendedName>
        <fullName evidence="2">DUF6598 domain-containing protein</fullName>
    </recommendedName>
</protein>
<evidence type="ECO:0000259" key="2">
    <source>
        <dbReference type="Pfam" id="PF20241"/>
    </source>
</evidence>